<sequence length="176" mass="19930">MARMLPNKFDKAEAASRPGLRICIRPLMKSIATALILTLALLITGCGEVYETIPDRLIGTWEPDDDYGFREILVERHQITIYGDEGEQICKARNVIVQHHRFDGGVTIEVRCDPISVRDAALYNCSPDREIVRGWLSFTEENAEFQHSIEVSESMFLNCYDSGGTIAIYWTRKEGS</sequence>
<keyword evidence="2" id="KW-1185">Reference proteome</keyword>
<evidence type="ECO:0000313" key="2">
    <source>
        <dbReference type="Proteomes" id="UP000599009"/>
    </source>
</evidence>
<comment type="caution">
    <text evidence="1">The sequence shown here is derived from an EMBL/GenBank/DDBJ whole genome shotgun (WGS) entry which is preliminary data.</text>
</comment>
<reference evidence="2" key="1">
    <citation type="journal article" date="2019" name="Int. J. Syst. Evol. Microbiol.">
        <title>The Global Catalogue of Microorganisms (GCM) 10K type strain sequencing project: providing services to taxonomists for standard genome sequencing and annotation.</title>
        <authorList>
            <consortium name="The Broad Institute Genomics Platform"/>
            <consortium name="The Broad Institute Genome Sequencing Center for Infectious Disease"/>
            <person name="Wu L."/>
            <person name="Ma J."/>
        </authorList>
    </citation>
    <scope>NUCLEOTIDE SEQUENCE [LARGE SCALE GENOMIC DNA]</scope>
    <source>
        <strain evidence="2">CGMCC 1.8985</strain>
    </source>
</reference>
<evidence type="ECO:0008006" key="3">
    <source>
        <dbReference type="Google" id="ProtNLM"/>
    </source>
</evidence>
<name>A0ABQ2EM53_9GAMM</name>
<accession>A0ABQ2EM53</accession>
<proteinExistence type="predicted"/>
<evidence type="ECO:0000313" key="1">
    <source>
        <dbReference type="EMBL" id="GGK16974.1"/>
    </source>
</evidence>
<dbReference type="Proteomes" id="UP000599009">
    <property type="component" value="Unassembled WGS sequence"/>
</dbReference>
<gene>
    <name evidence="1" type="ORF">GCM10011394_27730</name>
</gene>
<dbReference type="EMBL" id="BMME01000003">
    <property type="protein sequence ID" value="GGK16974.1"/>
    <property type="molecule type" value="Genomic_DNA"/>
</dbReference>
<protein>
    <recommendedName>
        <fullName evidence="3">DUF2147 domain-containing protein</fullName>
    </recommendedName>
</protein>
<organism evidence="1 2">
    <name type="scientific">Luteimonas terricola</name>
    <dbReference type="NCBI Taxonomy" id="645597"/>
    <lineage>
        <taxon>Bacteria</taxon>
        <taxon>Pseudomonadati</taxon>
        <taxon>Pseudomonadota</taxon>
        <taxon>Gammaproteobacteria</taxon>
        <taxon>Lysobacterales</taxon>
        <taxon>Lysobacteraceae</taxon>
        <taxon>Luteimonas</taxon>
    </lineage>
</organism>